<dbReference type="Pfam" id="PF20240">
    <property type="entry name" value="DUF6597"/>
    <property type="match status" value="1"/>
</dbReference>
<gene>
    <name evidence="5" type="ORF">VW23_027115</name>
</gene>
<evidence type="ECO:0000256" key="1">
    <source>
        <dbReference type="ARBA" id="ARBA00023015"/>
    </source>
</evidence>
<evidence type="ECO:0000313" key="6">
    <source>
        <dbReference type="Proteomes" id="UP000095463"/>
    </source>
</evidence>
<feature type="domain" description="HTH araC/xylS-type" evidence="4">
    <location>
        <begin position="154"/>
        <end position="255"/>
    </location>
</feature>
<reference evidence="5 6" key="1">
    <citation type="journal article" date="2015" name="Genome Announc.">
        <title>Genome Assemblies of Three Soil-Associated Devosia species: D. insulae, D. limi, and D. soli.</title>
        <authorList>
            <person name="Hassan Y.I."/>
            <person name="Lepp D."/>
            <person name="Zhou T."/>
        </authorList>
    </citation>
    <scope>NUCLEOTIDE SEQUENCE [LARGE SCALE GENOMIC DNA]</scope>
    <source>
        <strain evidence="5 6">DS-56</strain>
    </source>
</reference>
<dbReference type="SMART" id="SM00342">
    <property type="entry name" value="HTH_ARAC"/>
    <property type="match status" value="1"/>
</dbReference>
<dbReference type="InterPro" id="IPR046532">
    <property type="entry name" value="DUF6597"/>
</dbReference>
<organism evidence="5 6">
    <name type="scientific">Devosia insulae DS-56</name>
    <dbReference type="NCBI Taxonomy" id="1116389"/>
    <lineage>
        <taxon>Bacteria</taxon>
        <taxon>Pseudomonadati</taxon>
        <taxon>Pseudomonadota</taxon>
        <taxon>Alphaproteobacteria</taxon>
        <taxon>Hyphomicrobiales</taxon>
        <taxon>Devosiaceae</taxon>
        <taxon>Devosia</taxon>
    </lineage>
</organism>
<dbReference type="InterPro" id="IPR009057">
    <property type="entry name" value="Homeodomain-like_sf"/>
</dbReference>
<comment type="caution">
    <text evidence="5">The sequence shown here is derived from an EMBL/GenBank/DDBJ whole genome shotgun (WGS) entry which is preliminary data.</text>
</comment>
<dbReference type="Proteomes" id="UP000095463">
    <property type="component" value="Unassembled WGS sequence"/>
</dbReference>
<accession>A0A1E5XKG9</accession>
<evidence type="ECO:0000259" key="4">
    <source>
        <dbReference type="PROSITE" id="PS01124"/>
    </source>
</evidence>
<evidence type="ECO:0000256" key="3">
    <source>
        <dbReference type="ARBA" id="ARBA00023163"/>
    </source>
</evidence>
<protein>
    <recommendedName>
        <fullName evidence="4">HTH araC/xylS-type domain-containing protein</fullName>
    </recommendedName>
</protein>
<dbReference type="AlphaFoldDB" id="A0A1E5XKG9"/>
<dbReference type="PANTHER" id="PTHR46796:SF13">
    <property type="entry name" value="HTH-TYPE TRANSCRIPTIONAL ACTIVATOR RHAS"/>
    <property type="match status" value="1"/>
</dbReference>
<proteinExistence type="predicted"/>
<dbReference type="PROSITE" id="PS01124">
    <property type="entry name" value="HTH_ARAC_FAMILY_2"/>
    <property type="match status" value="1"/>
</dbReference>
<keyword evidence="1" id="KW-0805">Transcription regulation</keyword>
<dbReference type="SUPFAM" id="SSF46689">
    <property type="entry name" value="Homeodomain-like"/>
    <property type="match status" value="1"/>
</dbReference>
<keyword evidence="6" id="KW-1185">Reference proteome</keyword>
<dbReference type="GO" id="GO:0003700">
    <property type="term" value="F:DNA-binding transcription factor activity"/>
    <property type="evidence" value="ECO:0007669"/>
    <property type="project" value="InterPro"/>
</dbReference>
<keyword evidence="2" id="KW-0238">DNA-binding</keyword>
<dbReference type="Gene3D" id="1.10.10.60">
    <property type="entry name" value="Homeodomain-like"/>
    <property type="match status" value="1"/>
</dbReference>
<name>A0A1E5XKG9_9HYPH</name>
<dbReference type="EMBL" id="LAJE02000332">
    <property type="protein sequence ID" value="OEO29103.1"/>
    <property type="molecule type" value="Genomic_DNA"/>
</dbReference>
<keyword evidence="3" id="KW-0804">Transcription</keyword>
<dbReference type="GO" id="GO:0043565">
    <property type="term" value="F:sequence-specific DNA binding"/>
    <property type="evidence" value="ECO:0007669"/>
    <property type="project" value="InterPro"/>
</dbReference>
<dbReference type="PANTHER" id="PTHR46796">
    <property type="entry name" value="HTH-TYPE TRANSCRIPTIONAL ACTIVATOR RHAS-RELATED"/>
    <property type="match status" value="1"/>
</dbReference>
<evidence type="ECO:0000256" key="2">
    <source>
        <dbReference type="ARBA" id="ARBA00023125"/>
    </source>
</evidence>
<dbReference type="InterPro" id="IPR018060">
    <property type="entry name" value="HTH_AraC"/>
</dbReference>
<dbReference type="Pfam" id="PF12833">
    <property type="entry name" value="HTH_18"/>
    <property type="match status" value="1"/>
</dbReference>
<dbReference type="InterPro" id="IPR050204">
    <property type="entry name" value="AraC_XylS_family_regulators"/>
</dbReference>
<evidence type="ECO:0000313" key="5">
    <source>
        <dbReference type="EMBL" id="OEO29103.1"/>
    </source>
</evidence>
<sequence length="258" mass="28461">MLDPAGSAQNYGLSRYRPSAALAPFVEHYWVVNWALPEGTSYPAEVLPHPNLNVAFTRERGWITGVTTGRYDYEVKGSGAVLGVMFRPGGFRPFYGRAVAELMDQTLNAVEVFPGATEAARRKLMAEPDRQQMIAAVEAMMAGGGLPAMDPNTELAADIVELARTDREIVSVATLARRAAVNERTLQHLFQHYVGVGPKWVIRLYRLVEAAGRATATEAPNWTEVAHELGYSDQAHFSNDFRRIVGRAPTDYARQVRG</sequence>